<feature type="domain" description="HTH cro/C1-type" evidence="1">
    <location>
        <begin position="13"/>
        <end position="67"/>
    </location>
</feature>
<organism evidence="2 3">
    <name type="scientific">Thermoanaerobacter pentosaceus</name>
    <dbReference type="NCBI Taxonomy" id="694059"/>
    <lineage>
        <taxon>Bacteria</taxon>
        <taxon>Bacillati</taxon>
        <taxon>Bacillota</taxon>
        <taxon>Clostridia</taxon>
        <taxon>Thermoanaerobacterales</taxon>
        <taxon>Thermoanaerobacteraceae</taxon>
        <taxon>Thermoanaerobacter</taxon>
    </lineage>
</organism>
<protein>
    <submittedName>
        <fullName evidence="2">Transcriptional regulator with XRE-family HTH domain</fullName>
    </submittedName>
</protein>
<dbReference type="RefSeq" id="WP_307680917.1">
    <property type="nucleotide sequence ID" value="NZ_JAURUP010000006.1"/>
</dbReference>
<proteinExistence type="predicted"/>
<dbReference type="Pfam" id="PF12844">
    <property type="entry name" value="HTH_19"/>
    <property type="match status" value="1"/>
</dbReference>
<evidence type="ECO:0000313" key="3">
    <source>
        <dbReference type="Proteomes" id="UP001223886"/>
    </source>
</evidence>
<dbReference type="Proteomes" id="UP001223886">
    <property type="component" value="Unassembled WGS sequence"/>
</dbReference>
<dbReference type="PROSITE" id="PS50943">
    <property type="entry name" value="HTH_CROC1"/>
    <property type="match status" value="1"/>
</dbReference>
<gene>
    <name evidence="2" type="ORF">J2S24_000769</name>
</gene>
<dbReference type="SUPFAM" id="SSF47413">
    <property type="entry name" value="lambda repressor-like DNA-binding domains"/>
    <property type="match status" value="1"/>
</dbReference>
<dbReference type="Gene3D" id="1.10.260.40">
    <property type="entry name" value="lambda repressor-like DNA-binding domains"/>
    <property type="match status" value="1"/>
</dbReference>
<dbReference type="SMART" id="SM00530">
    <property type="entry name" value="HTH_XRE"/>
    <property type="match status" value="1"/>
</dbReference>
<dbReference type="CDD" id="cd00093">
    <property type="entry name" value="HTH_XRE"/>
    <property type="match status" value="1"/>
</dbReference>
<reference evidence="2 3" key="1">
    <citation type="submission" date="2023-07" db="EMBL/GenBank/DDBJ databases">
        <title>Genomic Encyclopedia of Type Strains, Phase IV (KMG-IV): sequencing the most valuable type-strain genomes for metagenomic binning, comparative biology and taxonomic classification.</title>
        <authorList>
            <person name="Goeker M."/>
        </authorList>
    </citation>
    <scope>NUCLEOTIDE SEQUENCE [LARGE SCALE GENOMIC DNA]</scope>
    <source>
        <strain evidence="2 3">DSM 25963</strain>
    </source>
</reference>
<sequence>MEEKIYRKIGKCLKEIRRQRGFTKKQVSKHLKISRRKLIRYEKGVEKIDMDVLERLLTLYGFSYKEFLNYVRNPEMHVLISLASHKIADEDIEVIAHINQFVINLNLMYSLEKK</sequence>
<keyword evidence="3" id="KW-1185">Reference proteome</keyword>
<evidence type="ECO:0000259" key="1">
    <source>
        <dbReference type="PROSITE" id="PS50943"/>
    </source>
</evidence>
<dbReference type="InterPro" id="IPR010982">
    <property type="entry name" value="Lambda_DNA-bd_dom_sf"/>
</dbReference>
<dbReference type="InterPro" id="IPR001387">
    <property type="entry name" value="Cro/C1-type_HTH"/>
</dbReference>
<dbReference type="EMBL" id="JAURUP010000006">
    <property type="protein sequence ID" value="MDP9750301.1"/>
    <property type="molecule type" value="Genomic_DNA"/>
</dbReference>
<evidence type="ECO:0000313" key="2">
    <source>
        <dbReference type="EMBL" id="MDP9750301.1"/>
    </source>
</evidence>
<name>A0ABT9M2E1_9THEO</name>
<comment type="caution">
    <text evidence="2">The sequence shown here is derived from an EMBL/GenBank/DDBJ whole genome shotgun (WGS) entry which is preliminary data.</text>
</comment>
<accession>A0ABT9M2E1</accession>